<proteinExistence type="predicted"/>
<dbReference type="Pfam" id="PF14081">
    <property type="entry name" value="DUF4262"/>
    <property type="match status" value="1"/>
</dbReference>
<evidence type="ECO:0000313" key="1">
    <source>
        <dbReference type="EMBL" id="BBZ30942.1"/>
    </source>
</evidence>
<dbReference type="InterPro" id="IPR025358">
    <property type="entry name" value="DUF4262"/>
</dbReference>
<organism evidence="1 2">
    <name type="scientific">Mycolicibacterium madagascariense</name>
    <dbReference type="NCBI Taxonomy" id="212765"/>
    <lineage>
        <taxon>Bacteria</taxon>
        <taxon>Bacillati</taxon>
        <taxon>Actinomycetota</taxon>
        <taxon>Actinomycetes</taxon>
        <taxon>Mycobacteriales</taxon>
        <taxon>Mycobacteriaceae</taxon>
        <taxon>Mycolicibacterium</taxon>
    </lineage>
</organism>
<dbReference type="AlphaFoldDB" id="A0A7I7XPK7"/>
<protein>
    <recommendedName>
        <fullName evidence="3">DUF4262 domain-containing protein</fullName>
    </recommendedName>
</protein>
<dbReference type="KEGG" id="mmag:MMAD_52370"/>
<accession>A0A7I7XPK7</accession>
<reference evidence="1 2" key="1">
    <citation type="journal article" date="2019" name="Emerg. Microbes Infect.">
        <title>Comprehensive subspecies identification of 175 nontuberculous mycobacteria species based on 7547 genomic profiles.</title>
        <authorList>
            <person name="Matsumoto Y."/>
            <person name="Kinjo T."/>
            <person name="Motooka D."/>
            <person name="Nabeya D."/>
            <person name="Jung N."/>
            <person name="Uechi K."/>
            <person name="Horii T."/>
            <person name="Iida T."/>
            <person name="Fujita J."/>
            <person name="Nakamura S."/>
        </authorList>
    </citation>
    <scope>NUCLEOTIDE SEQUENCE [LARGE SCALE GENOMIC DNA]</scope>
    <source>
        <strain evidence="1 2">JCM 13574</strain>
    </source>
</reference>
<keyword evidence="2" id="KW-1185">Reference proteome</keyword>
<evidence type="ECO:0000313" key="2">
    <source>
        <dbReference type="Proteomes" id="UP000466517"/>
    </source>
</evidence>
<dbReference type="EMBL" id="AP022610">
    <property type="protein sequence ID" value="BBZ30942.1"/>
    <property type="molecule type" value="Genomic_DNA"/>
</dbReference>
<gene>
    <name evidence="1" type="ORF">MMAD_52370</name>
</gene>
<evidence type="ECO:0008006" key="3">
    <source>
        <dbReference type="Google" id="ProtNLM"/>
    </source>
</evidence>
<sequence length="84" mass="9603">MCWLCDHPDRTLGDYLDLLRAKIRRRGWVVQYVEGGRHSFAYTIGLHARSLPELLVTGLEPRQAQWLLDTFAKRTLRGPSPVAG</sequence>
<name>A0A7I7XPK7_9MYCO</name>
<dbReference type="Proteomes" id="UP000466517">
    <property type="component" value="Chromosome"/>
</dbReference>